<dbReference type="Gene3D" id="3.40.350.10">
    <property type="entry name" value="Creatinase/prolidase N-terminal domain"/>
    <property type="match status" value="1"/>
</dbReference>
<dbReference type="InterPro" id="IPR029149">
    <property type="entry name" value="Creatin/AminoP/Spt16_N"/>
</dbReference>
<dbReference type="GO" id="GO:0008235">
    <property type="term" value="F:metalloexopeptidase activity"/>
    <property type="evidence" value="ECO:0007669"/>
    <property type="project" value="UniProtKB-ARBA"/>
</dbReference>
<sequence>MRTIGLGGSTIQEELDKFTNKAADITPIQKPEYEARIAKACELMKAEGLNAVYLNAGTNLHYFTGTKWGASERMVGAILTQSGKLTYIAPTFELGTINDMMLIEAPVRGWEEDESPYQLALDILAEEGIADGKIGLDESSAFFITDGLAQINKTYTFVNAKSITAGCRMYKSEAEISIMKALMDITMDVHKAVARILKPGIAAQEVIDFIEEAHIRSGIPTGSYFCIVLFGLDSSFPHGVKAPKNLEDNEIVLVDTGCQLHGYISDITRTYVYGEISDEHRRIWNLEKSTQLAAFEAAKLGDPCANVDLASRKNLEASGLGPDYKLPGLPHRTGHGIGMDIHEWPYMVRSEQTPMAPGMCFSIEPMIVVPDEFGVRLEDHVYMTEEGPKWFTEPAHSIEDPFNTQGN</sequence>
<dbReference type="EC" id="3.4.13.9" evidence="7"/>
<dbReference type="InterPro" id="IPR001714">
    <property type="entry name" value="Pept_M24_MAP"/>
</dbReference>
<comment type="caution">
    <text evidence="7">The sequence shown here is derived from an EMBL/GenBank/DDBJ whole genome shotgun (WGS) entry which is preliminary data.</text>
</comment>
<keyword evidence="1" id="KW-0645">Protease</keyword>
<dbReference type="Gene3D" id="3.90.230.10">
    <property type="entry name" value="Creatinase/methionine aminopeptidase superfamily"/>
    <property type="match status" value="1"/>
</dbReference>
<dbReference type="AlphaFoldDB" id="A0AAE3XIB1"/>
<evidence type="ECO:0000256" key="1">
    <source>
        <dbReference type="ARBA" id="ARBA00022670"/>
    </source>
</evidence>
<dbReference type="InterPro" id="IPR000994">
    <property type="entry name" value="Pept_M24"/>
</dbReference>
<dbReference type="PANTHER" id="PTHR46112:SF3">
    <property type="entry name" value="AMINOPEPTIDASE YPDF"/>
    <property type="match status" value="1"/>
</dbReference>
<dbReference type="RefSeq" id="WP_309936791.1">
    <property type="nucleotide sequence ID" value="NZ_AP025305.1"/>
</dbReference>
<dbReference type="EMBL" id="JAVDQD010000001">
    <property type="protein sequence ID" value="MDR6237332.1"/>
    <property type="molecule type" value="Genomic_DNA"/>
</dbReference>
<evidence type="ECO:0000313" key="7">
    <source>
        <dbReference type="EMBL" id="MDR6237332.1"/>
    </source>
</evidence>
<protein>
    <submittedName>
        <fullName evidence="7">Xaa-Pro dipeptidase</fullName>
        <ecNumber evidence="7">3.4.13.9</ecNumber>
    </submittedName>
</protein>
<dbReference type="InterPro" id="IPR036005">
    <property type="entry name" value="Creatinase/aminopeptidase-like"/>
</dbReference>
<keyword evidence="8" id="KW-1185">Reference proteome</keyword>
<evidence type="ECO:0000259" key="6">
    <source>
        <dbReference type="Pfam" id="PF01321"/>
    </source>
</evidence>
<dbReference type="GO" id="GO:0004177">
    <property type="term" value="F:aminopeptidase activity"/>
    <property type="evidence" value="ECO:0007669"/>
    <property type="project" value="UniProtKB-ARBA"/>
</dbReference>
<evidence type="ECO:0000256" key="3">
    <source>
        <dbReference type="ARBA" id="ARBA00022801"/>
    </source>
</evidence>
<dbReference type="InterPro" id="IPR001131">
    <property type="entry name" value="Peptidase_M24B_aminopep-P_CS"/>
</dbReference>
<dbReference type="GO" id="GO:0102009">
    <property type="term" value="F:proline dipeptidase activity"/>
    <property type="evidence" value="ECO:0007669"/>
    <property type="project" value="UniProtKB-EC"/>
</dbReference>
<dbReference type="SUPFAM" id="SSF53092">
    <property type="entry name" value="Creatinase/prolidase N-terminal domain"/>
    <property type="match status" value="1"/>
</dbReference>
<dbReference type="SUPFAM" id="SSF55920">
    <property type="entry name" value="Creatinase/aminopeptidase"/>
    <property type="match status" value="1"/>
</dbReference>
<organism evidence="7 8">
    <name type="scientific">Aureibacter tunicatorum</name>
    <dbReference type="NCBI Taxonomy" id="866807"/>
    <lineage>
        <taxon>Bacteria</taxon>
        <taxon>Pseudomonadati</taxon>
        <taxon>Bacteroidota</taxon>
        <taxon>Cytophagia</taxon>
        <taxon>Cytophagales</taxon>
        <taxon>Persicobacteraceae</taxon>
        <taxon>Aureibacter</taxon>
    </lineage>
</organism>
<reference evidence="7" key="1">
    <citation type="submission" date="2023-07" db="EMBL/GenBank/DDBJ databases">
        <title>Genomic Encyclopedia of Type Strains, Phase IV (KMG-IV): sequencing the most valuable type-strain genomes for metagenomic binning, comparative biology and taxonomic classification.</title>
        <authorList>
            <person name="Goeker M."/>
        </authorList>
    </citation>
    <scope>NUCLEOTIDE SEQUENCE</scope>
    <source>
        <strain evidence="7">DSM 26174</strain>
    </source>
</reference>
<evidence type="ECO:0000256" key="2">
    <source>
        <dbReference type="ARBA" id="ARBA00022723"/>
    </source>
</evidence>
<keyword evidence="2" id="KW-0479">Metal-binding</keyword>
<feature type="domain" description="Creatinase N-terminal" evidence="6">
    <location>
        <begin position="36"/>
        <end position="169"/>
    </location>
</feature>
<evidence type="ECO:0000313" key="8">
    <source>
        <dbReference type="Proteomes" id="UP001185092"/>
    </source>
</evidence>
<dbReference type="InterPro" id="IPR000587">
    <property type="entry name" value="Creatinase_N"/>
</dbReference>
<dbReference type="GO" id="GO:0046872">
    <property type="term" value="F:metal ion binding"/>
    <property type="evidence" value="ECO:0007669"/>
    <property type="project" value="UniProtKB-KW"/>
</dbReference>
<dbReference type="GO" id="GO:0006508">
    <property type="term" value="P:proteolysis"/>
    <property type="evidence" value="ECO:0007669"/>
    <property type="project" value="UniProtKB-KW"/>
</dbReference>
<evidence type="ECO:0000256" key="4">
    <source>
        <dbReference type="ARBA" id="ARBA00023049"/>
    </source>
</evidence>
<dbReference type="PROSITE" id="PS00491">
    <property type="entry name" value="PROLINE_PEPTIDASE"/>
    <property type="match status" value="1"/>
</dbReference>
<dbReference type="Pfam" id="PF01321">
    <property type="entry name" value="Creatinase_N"/>
    <property type="match status" value="1"/>
</dbReference>
<proteinExistence type="predicted"/>
<name>A0AAE3XIB1_9BACT</name>
<keyword evidence="3 7" id="KW-0378">Hydrolase</keyword>
<accession>A0AAE3XIB1</accession>
<dbReference type="PRINTS" id="PR00599">
    <property type="entry name" value="MAPEPTIDASE"/>
</dbReference>
<dbReference type="Proteomes" id="UP001185092">
    <property type="component" value="Unassembled WGS sequence"/>
</dbReference>
<dbReference type="Pfam" id="PF00557">
    <property type="entry name" value="Peptidase_M24"/>
    <property type="match status" value="1"/>
</dbReference>
<feature type="domain" description="Peptidase M24" evidence="5">
    <location>
        <begin position="178"/>
        <end position="385"/>
    </location>
</feature>
<dbReference type="InterPro" id="IPR050659">
    <property type="entry name" value="Peptidase_M24B"/>
</dbReference>
<keyword evidence="4" id="KW-0482">Metalloprotease</keyword>
<gene>
    <name evidence="7" type="ORF">HNQ88_000308</name>
</gene>
<dbReference type="PANTHER" id="PTHR46112">
    <property type="entry name" value="AMINOPEPTIDASE"/>
    <property type="match status" value="1"/>
</dbReference>
<evidence type="ECO:0000259" key="5">
    <source>
        <dbReference type="Pfam" id="PF00557"/>
    </source>
</evidence>
<keyword evidence="7" id="KW-0224">Dipeptidase</keyword>